<feature type="transmembrane region" description="Helical" evidence="4">
    <location>
        <begin position="20"/>
        <end position="39"/>
    </location>
</feature>
<feature type="domain" description="DUF5931" evidence="6">
    <location>
        <begin position="7"/>
        <end position="170"/>
    </location>
</feature>
<evidence type="ECO:0000313" key="7">
    <source>
        <dbReference type="EMBL" id="SES48335.1"/>
    </source>
</evidence>
<organism evidence="7 8">
    <name type="scientific">Actinokineospora terrae</name>
    <dbReference type="NCBI Taxonomy" id="155974"/>
    <lineage>
        <taxon>Bacteria</taxon>
        <taxon>Bacillati</taxon>
        <taxon>Actinomycetota</taxon>
        <taxon>Actinomycetes</taxon>
        <taxon>Pseudonocardiales</taxon>
        <taxon>Pseudonocardiaceae</taxon>
        <taxon>Actinokineospora</taxon>
    </lineage>
</organism>
<feature type="transmembrane region" description="Helical" evidence="4">
    <location>
        <begin position="73"/>
        <end position="93"/>
    </location>
</feature>
<keyword evidence="4" id="KW-0472">Membrane</keyword>
<keyword evidence="1" id="KW-0808">Transferase</keyword>
<dbReference type="Pfam" id="PF19354">
    <property type="entry name" value="DUF5931"/>
    <property type="match status" value="1"/>
</dbReference>
<protein>
    <submittedName>
        <fullName evidence="7">Signal transduction histidine kinase</fullName>
    </submittedName>
</protein>
<dbReference type="Gene3D" id="3.30.565.10">
    <property type="entry name" value="Histidine kinase-like ATPase, C-terminal domain"/>
    <property type="match status" value="1"/>
</dbReference>
<sequence length="382" mass="40626">MSSPRAVRKDALKPLWRAAALLRVITWLFAAGVVLAHAGEYASTVLAWVTIGAMACWTVATSVYYLRRSKVALWFTLLDLGVCCGVMCVSRLVLTHDQLTVQVVPLVPTVWVTAVVAVGAVRSGMIGGTVFGTVIAAFNYGVRGYFDTDLTRDFVLLVGVGFVVGLASTTSKQSAERLAMAMRAEAATAERERLARTIHDSVLQVLARVRKRGRELGGEAAELAELAGTQEVALRALVAAAPLESTANGQADLRPRIQVLATDRYQVAVPATPVLVPECAAAELAYLVREALENVDRHAGDDARAWVLVEDLGDEVVVSVRDDGVGIAAGRLDDAEAQGRLGVARSIRGRVAELGGTATLETGPGLGTEWEVRVPMRGRNCG</sequence>
<name>A0A1H9XQA4_9PSEU</name>
<dbReference type="STRING" id="155974.SAMN04487818_11948"/>
<keyword evidence="2 7" id="KW-0418">Kinase</keyword>
<keyword evidence="4" id="KW-1133">Transmembrane helix</keyword>
<proteinExistence type="predicted"/>
<reference evidence="8" key="1">
    <citation type="submission" date="2016-10" db="EMBL/GenBank/DDBJ databases">
        <authorList>
            <person name="Varghese N."/>
            <person name="Submissions S."/>
        </authorList>
    </citation>
    <scope>NUCLEOTIDE SEQUENCE [LARGE SCALE GENOMIC DNA]</scope>
    <source>
        <strain evidence="8">DSM 44260</strain>
    </source>
</reference>
<feature type="domain" description="Histidine kinase/HSP90-like ATPase" evidence="5">
    <location>
        <begin position="283"/>
        <end position="377"/>
    </location>
</feature>
<evidence type="ECO:0000256" key="4">
    <source>
        <dbReference type="SAM" id="Phobius"/>
    </source>
</evidence>
<dbReference type="PANTHER" id="PTHR24421">
    <property type="entry name" value="NITRATE/NITRITE SENSOR PROTEIN NARX-RELATED"/>
    <property type="match status" value="1"/>
</dbReference>
<dbReference type="PANTHER" id="PTHR24421:SF61">
    <property type="entry name" value="OXYGEN SENSOR HISTIDINE KINASE NREB"/>
    <property type="match status" value="1"/>
</dbReference>
<keyword evidence="3" id="KW-0902">Two-component regulatory system</keyword>
<dbReference type="GO" id="GO:0016301">
    <property type="term" value="F:kinase activity"/>
    <property type="evidence" value="ECO:0007669"/>
    <property type="project" value="UniProtKB-KW"/>
</dbReference>
<dbReference type="NCBIfam" id="NF047322">
    <property type="entry name" value="HK_morpho_MacS"/>
    <property type="match status" value="1"/>
</dbReference>
<dbReference type="InterPro" id="IPR050482">
    <property type="entry name" value="Sensor_HK_TwoCompSys"/>
</dbReference>
<gene>
    <name evidence="7" type="ORF">SAMN04487818_11948</name>
</gene>
<evidence type="ECO:0000256" key="3">
    <source>
        <dbReference type="ARBA" id="ARBA00023012"/>
    </source>
</evidence>
<dbReference type="Proteomes" id="UP000199051">
    <property type="component" value="Unassembled WGS sequence"/>
</dbReference>
<dbReference type="SUPFAM" id="SSF55874">
    <property type="entry name" value="ATPase domain of HSP90 chaperone/DNA topoisomerase II/histidine kinase"/>
    <property type="match status" value="1"/>
</dbReference>
<feature type="transmembrane region" description="Helical" evidence="4">
    <location>
        <begin position="154"/>
        <end position="171"/>
    </location>
</feature>
<evidence type="ECO:0000259" key="6">
    <source>
        <dbReference type="Pfam" id="PF19354"/>
    </source>
</evidence>
<dbReference type="Pfam" id="PF02518">
    <property type="entry name" value="HATPase_c"/>
    <property type="match status" value="1"/>
</dbReference>
<dbReference type="GO" id="GO:0000160">
    <property type="term" value="P:phosphorelay signal transduction system"/>
    <property type="evidence" value="ECO:0007669"/>
    <property type="project" value="UniProtKB-KW"/>
</dbReference>
<keyword evidence="4" id="KW-0812">Transmembrane</keyword>
<dbReference type="EMBL" id="FOGI01000019">
    <property type="protein sequence ID" value="SES48335.1"/>
    <property type="molecule type" value="Genomic_DNA"/>
</dbReference>
<evidence type="ECO:0000256" key="1">
    <source>
        <dbReference type="ARBA" id="ARBA00022679"/>
    </source>
</evidence>
<dbReference type="RefSeq" id="WP_092786742.1">
    <property type="nucleotide sequence ID" value="NZ_FOGI01000019.1"/>
</dbReference>
<dbReference type="AlphaFoldDB" id="A0A1H9XQA4"/>
<accession>A0A1H9XQA4</accession>
<feature type="transmembrane region" description="Helical" evidence="4">
    <location>
        <begin position="125"/>
        <end position="142"/>
    </location>
</feature>
<dbReference type="InterPro" id="IPR003594">
    <property type="entry name" value="HATPase_dom"/>
</dbReference>
<dbReference type="InterPro" id="IPR045975">
    <property type="entry name" value="DUF5931"/>
</dbReference>
<evidence type="ECO:0000259" key="5">
    <source>
        <dbReference type="Pfam" id="PF02518"/>
    </source>
</evidence>
<keyword evidence="8" id="KW-1185">Reference proteome</keyword>
<evidence type="ECO:0000313" key="8">
    <source>
        <dbReference type="Proteomes" id="UP000199051"/>
    </source>
</evidence>
<evidence type="ECO:0000256" key="2">
    <source>
        <dbReference type="ARBA" id="ARBA00022777"/>
    </source>
</evidence>
<dbReference type="InterPro" id="IPR036890">
    <property type="entry name" value="HATPase_C_sf"/>
</dbReference>
<feature type="transmembrane region" description="Helical" evidence="4">
    <location>
        <begin position="45"/>
        <end position="66"/>
    </location>
</feature>
<dbReference type="CDD" id="cd16917">
    <property type="entry name" value="HATPase_UhpB-NarQ-NarX-like"/>
    <property type="match status" value="1"/>
</dbReference>